<keyword evidence="12" id="KW-1185">Reference proteome</keyword>
<feature type="domain" description="PAC" evidence="10">
    <location>
        <begin position="267"/>
        <end position="319"/>
    </location>
</feature>
<dbReference type="InterPro" id="IPR036890">
    <property type="entry name" value="HATPase_C_sf"/>
</dbReference>
<evidence type="ECO:0000313" key="12">
    <source>
        <dbReference type="Proteomes" id="UP000076268"/>
    </source>
</evidence>
<dbReference type="InterPro" id="IPR013656">
    <property type="entry name" value="PAS_4"/>
</dbReference>
<sequence>MHRKQVEAKKYGTNNQLANELSIMKRLHNISIRFVSDDRSQDLLAEIVETAVVITDADMGNIQLFDAQSGSLKIVAHSGFKQPFLDFFSTVYQGQAACGEAMECKERVIIEDVTQSPIFMGTPSLEVMLAAGARAVQSTPLFSRSGRLVGMLSTHYQTPRRPDEQDLQLLDLLARLSADIIEREQKEQEIKRREQEYRTLVENCPFGLTRFDTDLRHIYFNQACYSFWGETIKLLLGKTWEEAGTPREHYHPMELALNKVLETGHEQVFDTEYLDQRGQIRYYRNRAVAEANNSGIVDTLLVISQDITAQKKSEIEIQRLDRLNLVGEMAASIGHEVRNPLTTVKGYLQLFQMKEQFAGYSSQLDMMIQELDRANAIITEFLSLAKNKTVELQPGSLNDTIYSIIPLLQAEALHLGHQIFVITGDIPTTYFSDKEIRQLILNLVKNALEAMKHNGTISIKTYQLNDEIVLAIEDSGAGIPNELLDKLGTPFLTTKECGTGLGLPVCYRIAERHMAKIEIDTSSKGTTFFIKFPIRTKQL</sequence>
<dbReference type="Pfam" id="PF02518">
    <property type="entry name" value="HATPase_c"/>
    <property type="match status" value="1"/>
</dbReference>
<dbReference type="InterPro" id="IPR003594">
    <property type="entry name" value="HATPase_dom"/>
</dbReference>
<dbReference type="AlphaFoldDB" id="A0A154BPW0"/>
<keyword evidence="3" id="KW-0597">Phosphoprotein</keyword>
<dbReference type="InterPro" id="IPR036097">
    <property type="entry name" value="HisK_dim/P_sf"/>
</dbReference>
<dbReference type="InterPro" id="IPR003661">
    <property type="entry name" value="HisK_dim/P_dom"/>
</dbReference>
<dbReference type="PANTHER" id="PTHR43065:SF46">
    <property type="entry name" value="C4-DICARBOXYLATE TRANSPORT SENSOR PROTEIN DCTB"/>
    <property type="match status" value="1"/>
</dbReference>
<dbReference type="NCBIfam" id="TIGR00229">
    <property type="entry name" value="sensory_box"/>
    <property type="match status" value="1"/>
</dbReference>
<dbReference type="InterPro" id="IPR003018">
    <property type="entry name" value="GAF"/>
</dbReference>
<feature type="domain" description="Histidine kinase" evidence="9">
    <location>
        <begin position="332"/>
        <end position="536"/>
    </location>
</feature>
<keyword evidence="4" id="KW-0808">Transferase</keyword>
<dbReference type="Pfam" id="PF08448">
    <property type="entry name" value="PAS_4"/>
    <property type="match status" value="1"/>
</dbReference>
<evidence type="ECO:0000256" key="1">
    <source>
        <dbReference type="ARBA" id="ARBA00000085"/>
    </source>
</evidence>
<accession>A0A154BPW0</accession>
<dbReference type="InterPro" id="IPR029016">
    <property type="entry name" value="GAF-like_dom_sf"/>
</dbReference>
<dbReference type="Gene3D" id="3.30.450.40">
    <property type="match status" value="1"/>
</dbReference>
<evidence type="ECO:0000256" key="8">
    <source>
        <dbReference type="ARBA" id="ARBA00023012"/>
    </source>
</evidence>
<dbReference type="GO" id="GO:0005524">
    <property type="term" value="F:ATP binding"/>
    <property type="evidence" value="ECO:0007669"/>
    <property type="project" value="UniProtKB-KW"/>
</dbReference>
<dbReference type="PRINTS" id="PR00344">
    <property type="entry name" value="BCTRLSENSOR"/>
</dbReference>
<dbReference type="PANTHER" id="PTHR43065">
    <property type="entry name" value="SENSOR HISTIDINE KINASE"/>
    <property type="match status" value="1"/>
</dbReference>
<proteinExistence type="predicted"/>
<dbReference type="PROSITE" id="PS50113">
    <property type="entry name" value="PAC"/>
    <property type="match status" value="1"/>
</dbReference>
<keyword evidence="8" id="KW-0902">Two-component regulatory system</keyword>
<evidence type="ECO:0000256" key="7">
    <source>
        <dbReference type="ARBA" id="ARBA00022840"/>
    </source>
</evidence>
<evidence type="ECO:0000256" key="4">
    <source>
        <dbReference type="ARBA" id="ARBA00022679"/>
    </source>
</evidence>
<dbReference type="SUPFAM" id="SSF55874">
    <property type="entry name" value="ATPase domain of HSP90 chaperone/DNA topoisomerase II/histidine kinase"/>
    <property type="match status" value="1"/>
</dbReference>
<dbReference type="STRING" id="1794912.AXX12_12555"/>
<dbReference type="InterPro" id="IPR004358">
    <property type="entry name" value="Sig_transdc_His_kin-like_C"/>
</dbReference>
<evidence type="ECO:0000256" key="6">
    <source>
        <dbReference type="ARBA" id="ARBA00022777"/>
    </source>
</evidence>
<dbReference type="Gene3D" id="3.30.565.10">
    <property type="entry name" value="Histidine kinase-like ATPase, C-terminal domain"/>
    <property type="match status" value="1"/>
</dbReference>
<dbReference type="InterPro" id="IPR000014">
    <property type="entry name" value="PAS"/>
</dbReference>
<evidence type="ECO:0000256" key="5">
    <source>
        <dbReference type="ARBA" id="ARBA00022741"/>
    </source>
</evidence>
<dbReference type="CDD" id="cd00082">
    <property type="entry name" value="HisKA"/>
    <property type="match status" value="1"/>
</dbReference>
<comment type="catalytic activity">
    <reaction evidence="1">
        <text>ATP + protein L-histidine = ADP + protein N-phospho-L-histidine.</text>
        <dbReference type="EC" id="2.7.13.3"/>
    </reaction>
</comment>
<evidence type="ECO:0000256" key="2">
    <source>
        <dbReference type="ARBA" id="ARBA00012438"/>
    </source>
</evidence>
<keyword evidence="7" id="KW-0067">ATP-binding</keyword>
<name>A0A154BPW0_ANASB</name>
<evidence type="ECO:0000259" key="9">
    <source>
        <dbReference type="PROSITE" id="PS50109"/>
    </source>
</evidence>
<evidence type="ECO:0000313" key="11">
    <source>
        <dbReference type="EMBL" id="KYZ75538.1"/>
    </source>
</evidence>
<dbReference type="Proteomes" id="UP000076268">
    <property type="component" value="Unassembled WGS sequence"/>
</dbReference>
<evidence type="ECO:0000259" key="10">
    <source>
        <dbReference type="PROSITE" id="PS50113"/>
    </source>
</evidence>
<dbReference type="RefSeq" id="WP_066244240.1">
    <property type="nucleotide sequence ID" value="NZ_LSGP01000023.1"/>
</dbReference>
<dbReference type="OrthoDB" id="1672096at2"/>
<comment type="caution">
    <text evidence="11">The sequence shown here is derived from an EMBL/GenBank/DDBJ whole genome shotgun (WGS) entry which is preliminary data.</text>
</comment>
<dbReference type="InterPro" id="IPR005467">
    <property type="entry name" value="His_kinase_dom"/>
</dbReference>
<dbReference type="Pfam" id="PF00512">
    <property type="entry name" value="HisKA"/>
    <property type="match status" value="1"/>
</dbReference>
<dbReference type="InterPro" id="IPR035965">
    <property type="entry name" value="PAS-like_dom_sf"/>
</dbReference>
<dbReference type="GO" id="GO:0000155">
    <property type="term" value="F:phosphorelay sensor kinase activity"/>
    <property type="evidence" value="ECO:0007669"/>
    <property type="project" value="InterPro"/>
</dbReference>
<dbReference type="SMART" id="SM00387">
    <property type="entry name" value="HATPase_c"/>
    <property type="match status" value="1"/>
</dbReference>
<dbReference type="Pfam" id="PF13185">
    <property type="entry name" value="GAF_2"/>
    <property type="match status" value="1"/>
</dbReference>
<protein>
    <recommendedName>
        <fullName evidence="2">histidine kinase</fullName>
        <ecNumber evidence="2">2.7.13.3</ecNumber>
    </recommendedName>
</protein>
<dbReference type="SMART" id="SM00065">
    <property type="entry name" value="GAF"/>
    <property type="match status" value="1"/>
</dbReference>
<dbReference type="PROSITE" id="PS50109">
    <property type="entry name" value="HIS_KIN"/>
    <property type="match status" value="1"/>
</dbReference>
<evidence type="ECO:0000256" key="3">
    <source>
        <dbReference type="ARBA" id="ARBA00022553"/>
    </source>
</evidence>
<dbReference type="Gene3D" id="3.30.450.20">
    <property type="entry name" value="PAS domain"/>
    <property type="match status" value="1"/>
</dbReference>
<dbReference type="SMART" id="SM00388">
    <property type="entry name" value="HisKA"/>
    <property type="match status" value="1"/>
</dbReference>
<gene>
    <name evidence="11" type="ORF">AXX12_12555</name>
</gene>
<dbReference type="SUPFAM" id="SSF47384">
    <property type="entry name" value="Homodimeric domain of signal transducing histidine kinase"/>
    <property type="match status" value="1"/>
</dbReference>
<dbReference type="Gene3D" id="1.10.287.130">
    <property type="match status" value="1"/>
</dbReference>
<dbReference type="SUPFAM" id="SSF55781">
    <property type="entry name" value="GAF domain-like"/>
    <property type="match status" value="1"/>
</dbReference>
<dbReference type="EC" id="2.7.13.3" evidence="2"/>
<dbReference type="InterPro" id="IPR000700">
    <property type="entry name" value="PAS-assoc_C"/>
</dbReference>
<dbReference type="EMBL" id="LSGP01000023">
    <property type="protein sequence ID" value="KYZ75538.1"/>
    <property type="molecule type" value="Genomic_DNA"/>
</dbReference>
<organism evidence="11 12">
    <name type="scientific">Anaerosporomusa subterranea</name>
    <dbReference type="NCBI Taxonomy" id="1794912"/>
    <lineage>
        <taxon>Bacteria</taxon>
        <taxon>Bacillati</taxon>
        <taxon>Bacillota</taxon>
        <taxon>Negativicutes</taxon>
        <taxon>Acetonemataceae</taxon>
        <taxon>Anaerosporomusa</taxon>
    </lineage>
</organism>
<keyword evidence="6" id="KW-0418">Kinase</keyword>
<keyword evidence="5" id="KW-0547">Nucleotide-binding</keyword>
<reference evidence="11 12" key="1">
    <citation type="submission" date="2016-02" db="EMBL/GenBank/DDBJ databases">
        <title>Anaerosporomusa subterraneum gen. nov., sp. nov., a spore-forming obligate anaerobe isolated from saprolite.</title>
        <authorList>
            <person name="Choi J.K."/>
            <person name="Shah M."/>
            <person name="Yee N."/>
        </authorList>
    </citation>
    <scope>NUCLEOTIDE SEQUENCE [LARGE SCALE GENOMIC DNA]</scope>
    <source>
        <strain evidence="11 12">RU4</strain>
    </source>
</reference>
<dbReference type="SUPFAM" id="SSF55785">
    <property type="entry name" value="PYP-like sensor domain (PAS domain)"/>
    <property type="match status" value="1"/>
</dbReference>